<sequence length="277" mass="30791">MFKHTFAAFAILLGFVHNSTHAAPATIGSCYDTVKLGDITPPALSRDLYVLVDQTMALDAKLQEESYQKIIQFLMPGDSVQVIGFSANAAGYYTEIILRGVIDARLPEDIRYAISKKILRQVDTCQKNQDSQVRTYTGKALLHAFSNATTDLPKTEILSNLSSVSKNIISQSDTPEKYMLIISDMMENSDLLSLYGGGKLENLNPVRELEKLETKVTFEDMDQTQVYVVGGGFLNDGKYRSSVALKSLEDFWSLYFERSNADLRQFGTPSLLGQIGQ</sequence>
<evidence type="ECO:0000313" key="2">
    <source>
        <dbReference type="EMBL" id="HBV00320.1"/>
    </source>
</evidence>
<proteinExistence type="predicted"/>
<gene>
    <name evidence="2" type="ORF">DEF21_20785</name>
    <name evidence="3" type="ORF">DHR80_13910</name>
</gene>
<dbReference type="PROSITE" id="PS51257">
    <property type="entry name" value="PROKAR_LIPOPROTEIN"/>
    <property type="match status" value="1"/>
</dbReference>
<dbReference type="Proteomes" id="UP000264753">
    <property type="component" value="Unassembled WGS sequence"/>
</dbReference>
<reference evidence="4 5" key="1">
    <citation type="journal article" date="2018" name="Nat. Biotechnol.">
        <title>A standardized bacterial taxonomy based on genome phylogeny substantially revises the tree of life.</title>
        <authorList>
            <person name="Parks D.H."/>
            <person name="Chuvochina M."/>
            <person name="Waite D.W."/>
            <person name="Rinke C."/>
            <person name="Skarshewski A."/>
            <person name="Chaumeil P.A."/>
            <person name="Hugenholtz P."/>
        </authorList>
    </citation>
    <scope>NUCLEOTIDE SEQUENCE [LARGE SCALE GENOMIC DNA]</scope>
    <source>
        <strain evidence="2">UBA8707</strain>
        <strain evidence="3">UBA9881</strain>
    </source>
</reference>
<feature type="chain" id="PRO_5036331316" description="VWFA domain-containing protein" evidence="1">
    <location>
        <begin position="23"/>
        <end position="277"/>
    </location>
</feature>
<dbReference type="EMBL" id="DOOG01000166">
    <property type="protein sequence ID" value="HBV00320.1"/>
    <property type="molecule type" value="Genomic_DNA"/>
</dbReference>
<accession>A0A358HYT4</accession>
<organism evidence="2 5">
    <name type="scientific">Thalassospira lucentensis</name>
    <dbReference type="NCBI Taxonomy" id="168935"/>
    <lineage>
        <taxon>Bacteria</taxon>
        <taxon>Pseudomonadati</taxon>
        <taxon>Pseudomonadota</taxon>
        <taxon>Alphaproteobacteria</taxon>
        <taxon>Rhodospirillales</taxon>
        <taxon>Thalassospiraceae</taxon>
        <taxon>Thalassospira</taxon>
    </lineage>
</organism>
<comment type="caution">
    <text evidence="2">The sequence shown here is derived from an EMBL/GenBank/DDBJ whole genome shotgun (WGS) entry which is preliminary data.</text>
</comment>
<feature type="signal peptide" evidence="1">
    <location>
        <begin position="1"/>
        <end position="22"/>
    </location>
</feature>
<keyword evidence="1" id="KW-0732">Signal</keyword>
<dbReference type="Proteomes" id="UP000264179">
    <property type="component" value="Unassembled WGS sequence"/>
</dbReference>
<protein>
    <recommendedName>
        <fullName evidence="6">VWFA domain-containing protein</fullName>
    </recommendedName>
</protein>
<dbReference type="AlphaFoldDB" id="A0A358HYT4"/>
<evidence type="ECO:0000313" key="4">
    <source>
        <dbReference type="Proteomes" id="UP000264179"/>
    </source>
</evidence>
<name>A0A358HYT4_9PROT</name>
<dbReference type="RefSeq" id="WP_277277958.1">
    <property type="nucleotide sequence ID" value="NZ_DOOG01000166.1"/>
</dbReference>
<evidence type="ECO:0008006" key="6">
    <source>
        <dbReference type="Google" id="ProtNLM"/>
    </source>
</evidence>
<dbReference type="EMBL" id="DPOP01000109">
    <property type="protein sequence ID" value="HCW68263.1"/>
    <property type="molecule type" value="Genomic_DNA"/>
</dbReference>
<evidence type="ECO:0000256" key="1">
    <source>
        <dbReference type="SAM" id="SignalP"/>
    </source>
</evidence>
<evidence type="ECO:0000313" key="5">
    <source>
        <dbReference type="Proteomes" id="UP000264753"/>
    </source>
</evidence>
<evidence type="ECO:0000313" key="3">
    <source>
        <dbReference type="EMBL" id="HCW68263.1"/>
    </source>
</evidence>